<reference evidence="1 2" key="1">
    <citation type="submission" date="2020-10" db="EMBL/GenBank/DDBJ databases">
        <title>Sequencing the genomes of 1000 actinobacteria strains.</title>
        <authorList>
            <person name="Klenk H.-P."/>
        </authorList>
    </citation>
    <scope>NUCLEOTIDE SEQUENCE [LARGE SCALE GENOMIC DNA]</scope>
    <source>
        <strain evidence="1 2">DSM 43748</strain>
    </source>
</reference>
<dbReference type="RefSeq" id="WP_192776517.1">
    <property type="nucleotide sequence ID" value="NZ_BAAASY010000011.1"/>
</dbReference>
<dbReference type="Pfam" id="PF22742">
    <property type="entry name" value="PspAB"/>
    <property type="match status" value="1"/>
</dbReference>
<organism evidence="1 2">
    <name type="scientific">Nonomuraea africana</name>
    <dbReference type="NCBI Taxonomy" id="46171"/>
    <lineage>
        <taxon>Bacteria</taxon>
        <taxon>Bacillati</taxon>
        <taxon>Actinomycetota</taxon>
        <taxon>Actinomycetes</taxon>
        <taxon>Streptosporangiales</taxon>
        <taxon>Streptosporangiaceae</taxon>
        <taxon>Nonomuraea</taxon>
    </lineage>
</organism>
<protein>
    <submittedName>
        <fullName evidence="1">Uncharacterized protein</fullName>
    </submittedName>
</protein>
<evidence type="ECO:0000313" key="1">
    <source>
        <dbReference type="EMBL" id="MBE1561634.1"/>
    </source>
</evidence>
<dbReference type="InterPro" id="IPR054383">
    <property type="entry name" value="PspAB-like"/>
</dbReference>
<sequence length="185" mass="19858">MGWLDVILGRTKQAEPNLDALFALPSAAVTLQAATGLAPTGEGSVSFRAAEGGAFATLQGDVKALLGERVEESTDVYGYTWLLVRRAPDAVTDLVTELHAVNSSLEDAGFGPSLLCSLVAFADPRGRRLAIVYLYKRGTFYPFAPLGGQHRDNALELQARGALAEELRIEEDLARWFPVWGAPGL</sequence>
<gene>
    <name evidence="1" type="ORF">H4W81_004413</name>
</gene>
<accession>A0ABR9KHZ2</accession>
<name>A0ABR9KHZ2_9ACTN</name>
<evidence type="ECO:0000313" key="2">
    <source>
        <dbReference type="Proteomes" id="UP000661607"/>
    </source>
</evidence>
<dbReference type="EMBL" id="JADBEF010000001">
    <property type="protein sequence ID" value="MBE1561634.1"/>
    <property type="molecule type" value="Genomic_DNA"/>
</dbReference>
<proteinExistence type="predicted"/>
<dbReference type="Proteomes" id="UP000661607">
    <property type="component" value="Unassembled WGS sequence"/>
</dbReference>
<keyword evidence="2" id="KW-1185">Reference proteome</keyword>
<comment type="caution">
    <text evidence="1">The sequence shown here is derived from an EMBL/GenBank/DDBJ whole genome shotgun (WGS) entry which is preliminary data.</text>
</comment>